<dbReference type="PANTHER" id="PTHR10641:SF1352">
    <property type="entry name" value="TRANSCRIPTION FACTOR MYB34-LIKE"/>
    <property type="match status" value="1"/>
</dbReference>
<feature type="domain" description="HTH myb-type" evidence="7">
    <location>
        <begin position="62"/>
        <end position="116"/>
    </location>
</feature>
<keyword evidence="4" id="KW-0539">Nucleus</keyword>
<dbReference type="SUPFAM" id="SSF46689">
    <property type="entry name" value="Homeodomain-like"/>
    <property type="match status" value="1"/>
</dbReference>
<dbReference type="Proteomes" id="UP000436088">
    <property type="component" value="Unassembled WGS sequence"/>
</dbReference>
<dbReference type="InterPro" id="IPR009057">
    <property type="entry name" value="Homeodomain-like_sf"/>
</dbReference>
<dbReference type="Pfam" id="PF00249">
    <property type="entry name" value="Myb_DNA-binding"/>
    <property type="match status" value="2"/>
</dbReference>
<evidence type="ECO:0000259" key="6">
    <source>
        <dbReference type="PROSITE" id="PS50090"/>
    </source>
</evidence>
<evidence type="ECO:0000313" key="8">
    <source>
        <dbReference type="EMBL" id="KAE8660097.1"/>
    </source>
</evidence>
<evidence type="ECO:0000256" key="1">
    <source>
        <dbReference type="ARBA" id="ARBA00004123"/>
    </source>
</evidence>
<accession>A0A6A2XV04</accession>
<reference evidence="8" key="1">
    <citation type="submission" date="2019-09" db="EMBL/GenBank/DDBJ databases">
        <title>Draft genome information of white flower Hibiscus syriacus.</title>
        <authorList>
            <person name="Kim Y.-M."/>
        </authorList>
    </citation>
    <scope>NUCLEOTIDE SEQUENCE [LARGE SCALE GENOMIC DNA]</scope>
    <source>
        <strain evidence="8">YM2019G1</strain>
    </source>
</reference>
<protein>
    <submittedName>
        <fullName evidence="8">MYB122 protein</fullName>
    </submittedName>
</protein>
<proteinExistence type="predicted"/>
<feature type="domain" description="Myb-like" evidence="6">
    <location>
        <begin position="62"/>
        <end position="112"/>
    </location>
</feature>
<dbReference type="CDD" id="cd00167">
    <property type="entry name" value="SANT"/>
    <property type="match status" value="2"/>
</dbReference>
<evidence type="ECO:0000313" key="9">
    <source>
        <dbReference type="Proteomes" id="UP000436088"/>
    </source>
</evidence>
<evidence type="ECO:0000256" key="3">
    <source>
        <dbReference type="ARBA" id="ARBA00023125"/>
    </source>
</evidence>
<keyword evidence="3" id="KW-0238">DNA-binding</keyword>
<feature type="domain" description="Myb-like" evidence="6">
    <location>
        <begin position="9"/>
        <end position="61"/>
    </location>
</feature>
<sequence length="308" mass="33972">MGRSPSCSSDGLKKGAWTLEEDHKLISYVQKHGEGGWRSLPQKAGLERCGKSCRLRWINYLKPGIKRGDFTPHEDQTIIKLHAQLGNRWATIAKQFPRRTDHEIKNYWHAHLKKRLAKTCIDPTTTGRSSSSGTTVTAANPKTDTECVKPQPSEPKTQRSASTLLLNKLATRVTQCVGLLQSMPFNGNGTFSQPFSSCAAAQSSDNNITDSLTTPETGNAIDEGVLNDITASEFSSFTCVDGINDWHNNNDKFLTGEIQVDNQSDSVTVNYYEGLWDDDAVDDHMIFDTVGSLGFYDSNLFSSSDVSP</sequence>
<dbReference type="PANTHER" id="PTHR10641">
    <property type="entry name" value="MYB FAMILY TRANSCRIPTION FACTOR"/>
    <property type="match status" value="1"/>
</dbReference>
<dbReference type="SMART" id="SM00717">
    <property type="entry name" value="SANT"/>
    <property type="match status" value="2"/>
</dbReference>
<dbReference type="InterPro" id="IPR017930">
    <property type="entry name" value="Myb_dom"/>
</dbReference>
<feature type="compositionally biased region" description="Low complexity" evidence="5">
    <location>
        <begin position="124"/>
        <end position="137"/>
    </location>
</feature>
<comment type="subcellular location">
    <subcellularLocation>
        <location evidence="1">Nucleus</location>
    </subcellularLocation>
</comment>
<feature type="region of interest" description="Disordered" evidence="5">
    <location>
        <begin position="123"/>
        <end position="160"/>
    </location>
</feature>
<organism evidence="8 9">
    <name type="scientific">Hibiscus syriacus</name>
    <name type="common">Rose of Sharon</name>
    <dbReference type="NCBI Taxonomy" id="106335"/>
    <lineage>
        <taxon>Eukaryota</taxon>
        <taxon>Viridiplantae</taxon>
        <taxon>Streptophyta</taxon>
        <taxon>Embryophyta</taxon>
        <taxon>Tracheophyta</taxon>
        <taxon>Spermatophyta</taxon>
        <taxon>Magnoliopsida</taxon>
        <taxon>eudicotyledons</taxon>
        <taxon>Gunneridae</taxon>
        <taxon>Pentapetalae</taxon>
        <taxon>rosids</taxon>
        <taxon>malvids</taxon>
        <taxon>Malvales</taxon>
        <taxon>Malvaceae</taxon>
        <taxon>Malvoideae</taxon>
        <taxon>Hibiscus</taxon>
    </lineage>
</organism>
<dbReference type="GO" id="GO:0005634">
    <property type="term" value="C:nucleus"/>
    <property type="evidence" value="ECO:0007669"/>
    <property type="project" value="UniProtKB-SubCell"/>
</dbReference>
<evidence type="ECO:0000256" key="5">
    <source>
        <dbReference type="SAM" id="MobiDB-lite"/>
    </source>
</evidence>
<dbReference type="InterPro" id="IPR001005">
    <property type="entry name" value="SANT/Myb"/>
</dbReference>
<evidence type="ECO:0000256" key="2">
    <source>
        <dbReference type="ARBA" id="ARBA00022737"/>
    </source>
</evidence>
<evidence type="ECO:0000259" key="7">
    <source>
        <dbReference type="PROSITE" id="PS51294"/>
    </source>
</evidence>
<name>A0A6A2XV04_HIBSY</name>
<evidence type="ECO:0000256" key="4">
    <source>
        <dbReference type="ARBA" id="ARBA00023242"/>
    </source>
</evidence>
<dbReference type="InterPro" id="IPR015495">
    <property type="entry name" value="Myb_TF_plants"/>
</dbReference>
<keyword evidence="9" id="KW-1185">Reference proteome</keyword>
<keyword evidence="2" id="KW-0677">Repeat</keyword>
<feature type="domain" description="HTH myb-type" evidence="7">
    <location>
        <begin position="9"/>
        <end position="61"/>
    </location>
</feature>
<dbReference type="AlphaFoldDB" id="A0A6A2XV04"/>
<gene>
    <name evidence="8" type="ORF">F3Y22_tig00116958pilonHSYRG00068</name>
</gene>
<dbReference type="EMBL" id="VEPZ02001733">
    <property type="protein sequence ID" value="KAE8660097.1"/>
    <property type="molecule type" value="Genomic_DNA"/>
</dbReference>
<dbReference type="PROSITE" id="PS50090">
    <property type="entry name" value="MYB_LIKE"/>
    <property type="match status" value="2"/>
</dbReference>
<dbReference type="FunFam" id="1.10.10.60:FF:000001">
    <property type="entry name" value="MYB-related transcription factor"/>
    <property type="match status" value="1"/>
</dbReference>
<comment type="caution">
    <text evidence="8">The sequence shown here is derived from an EMBL/GenBank/DDBJ whole genome shotgun (WGS) entry which is preliminary data.</text>
</comment>
<dbReference type="PROSITE" id="PS51294">
    <property type="entry name" value="HTH_MYB"/>
    <property type="match status" value="2"/>
</dbReference>
<dbReference type="GO" id="GO:0003677">
    <property type="term" value="F:DNA binding"/>
    <property type="evidence" value="ECO:0007669"/>
    <property type="project" value="UniProtKB-KW"/>
</dbReference>
<dbReference type="Gene3D" id="1.10.10.60">
    <property type="entry name" value="Homeodomain-like"/>
    <property type="match status" value="2"/>
</dbReference>